<comment type="caution">
    <text evidence="1">The sequence shown here is derived from an EMBL/GenBank/DDBJ whole genome shotgun (WGS) entry which is preliminary data.</text>
</comment>
<sequence>LASLVNCTQNLISYEFKLKLSNNTPNALLSEPASPNNLEIVLNIPTWVTSIRIGRNPPQFVSLNYDLESKDSFIESSQSNSSDGIALLIESTNPKEYGSVRFSMRSDPYS</sequence>
<proteinExistence type="predicted"/>
<keyword evidence="2" id="KW-1185">Reference proteome</keyword>
<feature type="non-terminal residue" evidence="1">
    <location>
        <position position="110"/>
    </location>
</feature>
<dbReference type="Proteomes" id="UP000789702">
    <property type="component" value="Unassembled WGS sequence"/>
</dbReference>
<feature type="non-terminal residue" evidence="1">
    <location>
        <position position="1"/>
    </location>
</feature>
<name>A0ACA9NDU1_9GLOM</name>
<organism evidence="1 2">
    <name type="scientific">Dentiscutata heterogama</name>
    <dbReference type="NCBI Taxonomy" id="1316150"/>
    <lineage>
        <taxon>Eukaryota</taxon>
        <taxon>Fungi</taxon>
        <taxon>Fungi incertae sedis</taxon>
        <taxon>Mucoromycota</taxon>
        <taxon>Glomeromycotina</taxon>
        <taxon>Glomeromycetes</taxon>
        <taxon>Diversisporales</taxon>
        <taxon>Gigasporaceae</taxon>
        <taxon>Dentiscutata</taxon>
    </lineage>
</organism>
<accession>A0ACA9NDU1</accession>
<evidence type="ECO:0000313" key="1">
    <source>
        <dbReference type="EMBL" id="CAG8651355.1"/>
    </source>
</evidence>
<protein>
    <submittedName>
        <fullName evidence="1">6551_t:CDS:1</fullName>
    </submittedName>
</protein>
<reference evidence="1" key="1">
    <citation type="submission" date="2021-06" db="EMBL/GenBank/DDBJ databases">
        <authorList>
            <person name="Kallberg Y."/>
            <person name="Tangrot J."/>
            <person name="Rosling A."/>
        </authorList>
    </citation>
    <scope>NUCLEOTIDE SEQUENCE</scope>
    <source>
        <strain evidence="1">IL203A</strain>
    </source>
</reference>
<dbReference type="EMBL" id="CAJVPU010016167">
    <property type="protein sequence ID" value="CAG8651355.1"/>
    <property type="molecule type" value="Genomic_DNA"/>
</dbReference>
<evidence type="ECO:0000313" key="2">
    <source>
        <dbReference type="Proteomes" id="UP000789702"/>
    </source>
</evidence>
<gene>
    <name evidence="1" type="ORF">DHETER_LOCUS9312</name>
</gene>